<name>A0ABT7BRJ9_9CYAN</name>
<dbReference type="RefSeq" id="WP_283756466.1">
    <property type="nucleotide sequence ID" value="NZ_JAQOSQ010000001.1"/>
</dbReference>
<accession>A0ABT7BRJ9</accession>
<protein>
    <submittedName>
        <fullName evidence="1">Uncharacterized protein</fullName>
    </submittedName>
</protein>
<proteinExistence type="predicted"/>
<reference evidence="1 2" key="1">
    <citation type="submission" date="2023-01" db="EMBL/GenBank/DDBJ databases">
        <title>Novel diversity within Roseofilum (Cyanobacteria; Desertifilaceae) from marine benthic mats with descriptions of four novel species.</title>
        <authorList>
            <person name="Wang Y."/>
            <person name="Berthold D.E."/>
            <person name="Hu J."/>
            <person name="Lefler F.W."/>
            <person name="Laughinghouse H.D. IV."/>
        </authorList>
    </citation>
    <scope>NUCLEOTIDE SEQUENCE [LARGE SCALE GENOMIC DNA]</scope>
    <source>
        <strain evidence="1 2">BLCC-M143</strain>
    </source>
</reference>
<evidence type="ECO:0000313" key="1">
    <source>
        <dbReference type="EMBL" id="MDJ1181812.1"/>
    </source>
</evidence>
<organism evidence="1 2">
    <name type="scientific">Roseofilum casamattae BLCC-M143</name>
    <dbReference type="NCBI Taxonomy" id="3022442"/>
    <lineage>
        <taxon>Bacteria</taxon>
        <taxon>Bacillati</taxon>
        <taxon>Cyanobacteriota</taxon>
        <taxon>Cyanophyceae</taxon>
        <taxon>Desertifilales</taxon>
        <taxon>Desertifilaceae</taxon>
        <taxon>Roseofilum</taxon>
        <taxon>Roseofilum casamattae</taxon>
    </lineage>
</organism>
<sequence>MSQLQAIAYSLKPVILASVRKDGLRDSTDDRSRTVLQVCPEVDGAAGDRQSAVS</sequence>
<evidence type="ECO:0000313" key="2">
    <source>
        <dbReference type="Proteomes" id="UP001232992"/>
    </source>
</evidence>
<comment type="caution">
    <text evidence="1">The sequence shown here is derived from an EMBL/GenBank/DDBJ whole genome shotgun (WGS) entry which is preliminary data.</text>
</comment>
<dbReference type="Proteomes" id="UP001232992">
    <property type="component" value="Unassembled WGS sequence"/>
</dbReference>
<keyword evidence="2" id="KW-1185">Reference proteome</keyword>
<dbReference type="EMBL" id="JAQOSQ010000001">
    <property type="protein sequence ID" value="MDJ1181812.1"/>
    <property type="molecule type" value="Genomic_DNA"/>
</dbReference>
<gene>
    <name evidence="1" type="ORF">PMH09_01270</name>
</gene>